<dbReference type="EMBL" id="BAOS01000022">
    <property type="protein sequence ID" value="GAX61357.1"/>
    <property type="molecule type" value="Genomic_DNA"/>
</dbReference>
<organism evidence="1 2">
    <name type="scientific">Candidatus Scalindua japonica</name>
    <dbReference type="NCBI Taxonomy" id="1284222"/>
    <lineage>
        <taxon>Bacteria</taxon>
        <taxon>Pseudomonadati</taxon>
        <taxon>Planctomycetota</taxon>
        <taxon>Candidatus Brocadiia</taxon>
        <taxon>Candidatus Brocadiales</taxon>
        <taxon>Candidatus Scalinduaceae</taxon>
        <taxon>Candidatus Scalindua</taxon>
    </lineage>
</organism>
<gene>
    <name evidence="1" type="ORF">SCALIN_C22_0067</name>
</gene>
<comment type="caution">
    <text evidence="1">The sequence shown here is derived from an EMBL/GenBank/DDBJ whole genome shotgun (WGS) entry which is preliminary data.</text>
</comment>
<accession>A0A286TZQ2</accession>
<evidence type="ECO:0000313" key="2">
    <source>
        <dbReference type="Proteomes" id="UP000218542"/>
    </source>
</evidence>
<reference evidence="1 2" key="1">
    <citation type="journal article" date="2017" name="Environ. Microbiol. Rep.">
        <title>Genetic diversity of marine anaerobic ammonium-oxidizing bacteria as revealed by genomic and proteomic analyses of 'Candidatus Scalindua japonica'.</title>
        <authorList>
            <person name="Oshiki M."/>
            <person name="Mizuto K."/>
            <person name="Kimura Z."/>
            <person name="Kindaichi T."/>
            <person name="Satoh H."/>
            <person name="Okabe S."/>
        </authorList>
    </citation>
    <scope>NUCLEOTIDE SEQUENCE [LARGE SCALE GENOMIC DNA]</scope>
    <source>
        <strain evidence="2">husup-a2</strain>
    </source>
</reference>
<protein>
    <submittedName>
        <fullName evidence="1">Uncharacterized protein</fullName>
    </submittedName>
</protein>
<name>A0A286TZQ2_9BACT</name>
<evidence type="ECO:0000313" key="1">
    <source>
        <dbReference type="EMBL" id="GAX61357.1"/>
    </source>
</evidence>
<keyword evidence="2" id="KW-1185">Reference proteome</keyword>
<dbReference type="Proteomes" id="UP000218542">
    <property type="component" value="Unassembled WGS sequence"/>
</dbReference>
<sequence length="92" mass="11127">MWHGNGLSQDALKSKMLNKNKREFKMFCFIHNNYNHKSMFDVKNRNLPFLWLSSERSIDGLEFDQLTYVRLMAYKISTKREKQIDYSRENAE</sequence>
<dbReference type="AlphaFoldDB" id="A0A286TZQ2"/>
<proteinExistence type="predicted"/>